<comment type="catalytic activity">
    <reaction evidence="7 8">
        <text>cytidine(34) in tRNA(Ile2) + L-lysine + ATP = lysidine(34) in tRNA(Ile2) + AMP + diphosphate + H(+)</text>
        <dbReference type="Rhea" id="RHEA:43744"/>
        <dbReference type="Rhea" id="RHEA-COMP:10625"/>
        <dbReference type="Rhea" id="RHEA-COMP:10670"/>
        <dbReference type="ChEBI" id="CHEBI:15378"/>
        <dbReference type="ChEBI" id="CHEBI:30616"/>
        <dbReference type="ChEBI" id="CHEBI:32551"/>
        <dbReference type="ChEBI" id="CHEBI:33019"/>
        <dbReference type="ChEBI" id="CHEBI:82748"/>
        <dbReference type="ChEBI" id="CHEBI:83665"/>
        <dbReference type="ChEBI" id="CHEBI:456215"/>
        <dbReference type="EC" id="6.3.4.19"/>
    </reaction>
</comment>
<feature type="domain" description="Lysidine-tRNA(Ile) synthetase C-terminal" evidence="9">
    <location>
        <begin position="384"/>
        <end position="456"/>
    </location>
</feature>
<keyword evidence="5 8" id="KW-0547">Nucleotide-binding</keyword>
<dbReference type="InterPro" id="IPR011063">
    <property type="entry name" value="TilS/TtcA_N"/>
</dbReference>
<dbReference type="Gene3D" id="3.40.50.620">
    <property type="entry name" value="HUPs"/>
    <property type="match status" value="1"/>
</dbReference>
<dbReference type="Gene3D" id="1.20.59.20">
    <property type="match status" value="1"/>
</dbReference>
<dbReference type="InterPro" id="IPR012796">
    <property type="entry name" value="Lysidine-tRNA-synth_C"/>
</dbReference>
<evidence type="ECO:0000256" key="8">
    <source>
        <dbReference type="HAMAP-Rule" id="MF_01161"/>
    </source>
</evidence>
<dbReference type="SMART" id="SM00977">
    <property type="entry name" value="TilS_C"/>
    <property type="match status" value="1"/>
</dbReference>
<dbReference type="RefSeq" id="WP_006696977.1">
    <property type="nucleotide sequence ID" value="NZ_JH376861.1"/>
</dbReference>
<dbReference type="Pfam" id="PF01171">
    <property type="entry name" value="ATP_bind_3"/>
    <property type="match status" value="1"/>
</dbReference>
<dbReference type="InterPro" id="IPR014729">
    <property type="entry name" value="Rossmann-like_a/b/a_fold"/>
</dbReference>
<dbReference type="CDD" id="cd01992">
    <property type="entry name" value="TilS_N"/>
    <property type="match status" value="1"/>
</dbReference>
<evidence type="ECO:0000256" key="7">
    <source>
        <dbReference type="ARBA" id="ARBA00048539"/>
    </source>
</evidence>
<dbReference type="PANTHER" id="PTHR43033:SF1">
    <property type="entry name" value="TRNA(ILE)-LYSIDINE SYNTHASE-RELATED"/>
    <property type="match status" value="1"/>
</dbReference>
<dbReference type="Pfam" id="PF09179">
    <property type="entry name" value="TilS"/>
    <property type="match status" value="1"/>
</dbReference>
<evidence type="ECO:0000256" key="5">
    <source>
        <dbReference type="ARBA" id="ARBA00022741"/>
    </source>
</evidence>
<dbReference type="Pfam" id="PF11734">
    <property type="entry name" value="TilS_C"/>
    <property type="match status" value="1"/>
</dbReference>
<dbReference type="SUPFAM" id="SSF52402">
    <property type="entry name" value="Adenine nucleotide alpha hydrolases-like"/>
    <property type="match status" value="1"/>
</dbReference>
<organism evidence="10 11">
    <name type="scientific">Selenomonas noxia F0398</name>
    <dbReference type="NCBI Taxonomy" id="702437"/>
    <lineage>
        <taxon>Bacteria</taxon>
        <taxon>Bacillati</taxon>
        <taxon>Bacillota</taxon>
        <taxon>Negativicutes</taxon>
        <taxon>Selenomonadales</taxon>
        <taxon>Selenomonadaceae</taxon>
        <taxon>Selenomonas</taxon>
    </lineage>
</organism>
<dbReference type="EC" id="6.3.4.19" evidence="8"/>
<dbReference type="SUPFAM" id="SSF56037">
    <property type="entry name" value="PheT/TilS domain"/>
    <property type="match status" value="1"/>
</dbReference>
<accession>A0ABP2MN60</accession>
<dbReference type="InterPro" id="IPR012094">
    <property type="entry name" value="tRNA_Ile_lys_synt"/>
</dbReference>
<evidence type="ECO:0000256" key="2">
    <source>
        <dbReference type="ARBA" id="ARBA00022490"/>
    </source>
</evidence>
<evidence type="ECO:0000256" key="1">
    <source>
        <dbReference type="ARBA" id="ARBA00004496"/>
    </source>
</evidence>
<comment type="function">
    <text evidence="8">Ligates lysine onto the cytidine present at position 34 of the AUA codon-specific tRNA(Ile) that contains the anticodon CAU, in an ATP-dependent manner. Cytidine is converted to lysidine, thus changing the amino acid specificity of the tRNA from methionine to isoleucine.</text>
</comment>
<keyword evidence="2 8" id="KW-0963">Cytoplasm</keyword>
<comment type="caution">
    <text evidence="10">The sequence shown here is derived from an EMBL/GenBank/DDBJ whole genome shotgun (WGS) entry which is preliminary data.</text>
</comment>
<keyword evidence="6 8" id="KW-0067">ATP-binding</keyword>
<name>A0ABP2MN60_9FIRM</name>
<evidence type="ECO:0000256" key="4">
    <source>
        <dbReference type="ARBA" id="ARBA00022694"/>
    </source>
</evidence>
<sequence length="465" mass="52395">MELIVQKIVECVLRAHDLFYPVRKLLVACSGGTDSLALLDALDILHAAGGAQLICAHYEHGIRGADSLADARFVEAFCAMRGIPFVLEAGDVPAYARTHKCSLETAARICRYDFLYRVCDERKCDAIVLAHHADDLAETVLMRILRGTGPAGLAAMRERDGLYLRPLLTVMRAEVEAYAVKRGLMPRHDATNDAMDARRNRIRHELLPELARTYNPAVRDALTRLSALAAEEDDLLAELAEDAYTHALCVGGLSIPALRALHPALQRRVLRIFWMWETGAAQDFSYLHEERMRALLAVEGTARIEMQGGWYAAARCGVLSLLRPAQESVQNKEIRLSFTCEYVIINFQGIQFEFRRLSRMTADDWVRMARREAVYADCAQLPPLVLRTRRAGDYMRLPIGRKKLKEILIDDKVPRERRDSIPLIALADTQEIFWIAGGRRSCLAEVAESSRDIMKIECMKETTTE</sequence>
<feature type="binding site" evidence="8">
    <location>
        <begin position="30"/>
        <end position="35"/>
    </location>
    <ligand>
        <name>ATP</name>
        <dbReference type="ChEBI" id="CHEBI:30616"/>
    </ligand>
</feature>
<protein>
    <recommendedName>
        <fullName evidence="8">tRNA(Ile)-lysidine synthase</fullName>
        <ecNumber evidence="8">6.3.4.19</ecNumber>
    </recommendedName>
    <alternativeName>
        <fullName evidence="8">tRNA(Ile)-2-lysyl-cytidine synthase</fullName>
    </alternativeName>
    <alternativeName>
        <fullName evidence="8">tRNA(Ile)-lysidine synthetase</fullName>
    </alternativeName>
</protein>
<comment type="similarity">
    <text evidence="8">Belongs to the tRNA(Ile)-lysidine synthase family.</text>
</comment>
<dbReference type="HAMAP" id="MF_01161">
    <property type="entry name" value="tRNA_Ile_lys_synt"/>
    <property type="match status" value="1"/>
</dbReference>
<dbReference type="InterPro" id="IPR015262">
    <property type="entry name" value="tRNA_Ile_lys_synt_subst-bd"/>
</dbReference>
<dbReference type="SUPFAM" id="SSF82829">
    <property type="entry name" value="MesJ substrate recognition domain-like"/>
    <property type="match status" value="1"/>
</dbReference>
<dbReference type="EMBL" id="ADGH01000018">
    <property type="protein sequence ID" value="EHG23509.1"/>
    <property type="molecule type" value="Genomic_DNA"/>
</dbReference>
<evidence type="ECO:0000256" key="6">
    <source>
        <dbReference type="ARBA" id="ARBA00022840"/>
    </source>
</evidence>
<evidence type="ECO:0000259" key="9">
    <source>
        <dbReference type="SMART" id="SM00977"/>
    </source>
</evidence>
<reference evidence="10 11" key="1">
    <citation type="submission" date="2011-08" db="EMBL/GenBank/DDBJ databases">
        <title>The Genome Sequence of Selenomonas noxia F0398.</title>
        <authorList>
            <consortium name="The Broad Institute Genome Sequencing Platform"/>
            <person name="Earl A."/>
            <person name="Ward D."/>
            <person name="Feldgarden M."/>
            <person name="Gevers D."/>
            <person name="Izard J."/>
            <person name="Ganesan A."/>
            <person name="Blanton J.M."/>
            <person name="Baranova O.V."/>
            <person name="Tanner A.C."/>
            <person name="Dewhirst F.E."/>
            <person name="Young S.K."/>
            <person name="Zeng Q."/>
            <person name="Gargeya S."/>
            <person name="Fitzgerald M."/>
            <person name="Haas B."/>
            <person name="Abouelleil A."/>
            <person name="Alvarado L."/>
            <person name="Arachchi H.M."/>
            <person name="Berlin A."/>
            <person name="Brown A."/>
            <person name="Chapman S.B."/>
            <person name="Chen Z."/>
            <person name="Dunbar C."/>
            <person name="Freedman E."/>
            <person name="Gearin G."/>
            <person name="Gellesch M."/>
            <person name="Goldberg J."/>
            <person name="Griggs A."/>
            <person name="Gujja S."/>
            <person name="Heiman D."/>
            <person name="Howarth C."/>
            <person name="Larson L."/>
            <person name="Lui A."/>
            <person name="MacDonald P.J.P."/>
            <person name="Montmayeur A."/>
            <person name="Murphy C."/>
            <person name="Neiman D."/>
            <person name="Pearson M."/>
            <person name="Priest M."/>
            <person name="Roberts A."/>
            <person name="Saif S."/>
            <person name="Shea T."/>
            <person name="Shenoy N."/>
            <person name="Sisk P."/>
            <person name="Stolte C."/>
            <person name="Sykes S."/>
            <person name="Wortman J."/>
            <person name="Nusbaum C."/>
            <person name="Birren B."/>
        </authorList>
    </citation>
    <scope>NUCLEOTIDE SEQUENCE [LARGE SCALE GENOMIC DNA]</scope>
    <source>
        <strain evidence="10 11">F0398</strain>
    </source>
</reference>
<dbReference type="InterPro" id="IPR012795">
    <property type="entry name" value="tRNA_Ile_lys_synt_N"/>
</dbReference>
<evidence type="ECO:0000313" key="11">
    <source>
        <dbReference type="Proteomes" id="UP000003175"/>
    </source>
</evidence>
<comment type="subcellular location">
    <subcellularLocation>
        <location evidence="1 8">Cytoplasm</location>
    </subcellularLocation>
</comment>
<gene>
    <name evidence="8" type="primary">tilS</name>
    <name evidence="10" type="ORF">HMPREF9432_01785</name>
</gene>
<dbReference type="PANTHER" id="PTHR43033">
    <property type="entry name" value="TRNA(ILE)-LYSIDINE SYNTHASE-RELATED"/>
    <property type="match status" value="1"/>
</dbReference>
<keyword evidence="3 8" id="KW-0436">Ligase</keyword>
<evidence type="ECO:0000256" key="3">
    <source>
        <dbReference type="ARBA" id="ARBA00022598"/>
    </source>
</evidence>
<proteinExistence type="inferred from homology"/>
<evidence type="ECO:0000313" key="10">
    <source>
        <dbReference type="EMBL" id="EHG23509.1"/>
    </source>
</evidence>
<keyword evidence="4 8" id="KW-0819">tRNA processing</keyword>
<dbReference type="NCBIfam" id="TIGR02432">
    <property type="entry name" value="lysidine_TilS_N"/>
    <property type="match status" value="1"/>
</dbReference>
<dbReference type="Proteomes" id="UP000003175">
    <property type="component" value="Unassembled WGS sequence"/>
</dbReference>
<dbReference type="NCBIfam" id="TIGR02433">
    <property type="entry name" value="lysidine_TilS_C"/>
    <property type="match status" value="1"/>
</dbReference>
<comment type="domain">
    <text evidence="8">The N-terminal region contains the highly conserved SGGXDS motif, predicted to be a P-loop motif involved in ATP binding.</text>
</comment>
<keyword evidence="11" id="KW-1185">Reference proteome</keyword>